<dbReference type="InterPro" id="IPR004563">
    <property type="entry name" value="Apolipo_AcylTrfase"/>
</dbReference>
<evidence type="ECO:0000256" key="2">
    <source>
        <dbReference type="ARBA" id="ARBA00022475"/>
    </source>
</evidence>
<dbReference type="CDD" id="cd07571">
    <property type="entry name" value="ALP_N-acyl_transferase"/>
    <property type="match status" value="1"/>
</dbReference>
<comment type="pathway">
    <text evidence="8">Protein modification; lipoprotein biosynthesis (N-acyl transfer).</text>
</comment>
<evidence type="ECO:0000313" key="11">
    <source>
        <dbReference type="Proteomes" id="UP000316252"/>
    </source>
</evidence>
<feature type="transmembrane region" description="Helical" evidence="8">
    <location>
        <begin position="161"/>
        <end position="186"/>
    </location>
</feature>
<dbReference type="OrthoDB" id="9804277at2"/>
<dbReference type="PANTHER" id="PTHR38686">
    <property type="entry name" value="APOLIPOPROTEIN N-ACYLTRANSFERASE"/>
    <property type="match status" value="1"/>
</dbReference>
<keyword evidence="3 8" id="KW-0808">Transferase</keyword>
<dbReference type="EMBL" id="VHQG01000002">
    <property type="protein sequence ID" value="TPW76642.1"/>
    <property type="molecule type" value="Genomic_DNA"/>
</dbReference>
<dbReference type="Gene3D" id="3.60.110.10">
    <property type="entry name" value="Carbon-nitrogen hydrolase"/>
    <property type="match status" value="1"/>
</dbReference>
<comment type="similarity">
    <text evidence="8">Belongs to the CN hydrolase family. Apolipoprotein N-acyltransferase subfamily.</text>
</comment>
<name>A0A506Y3W5_9MICO</name>
<dbReference type="InterPro" id="IPR045378">
    <property type="entry name" value="LNT_N"/>
</dbReference>
<keyword evidence="11" id="KW-1185">Reference proteome</keyword>
<comment type="subcellular location">
    <subcellularLocation>
        <location evidence="1 8">Cell membrane</location>
        <topology evidence="1 8">Multi-pass membrane protein</topology>
    </subcellularLocation>
</comment>
<dbReference type="NCBIfam" id="TIGR00546">
    <property type="entry name" value="lnt"/>
    <property type="match status" value="1"/>
</dbReference>
<reference evidence="10 11" key="1">
    <citation type="submission" date="2019-06" db="EMBL/GenBank/DDBJ databases">
        <authorList>
            <person name="Li F."/>
        </authorList>
    </citation>
    <scope>NUCLEOTIDE SEQUENCE [LARGE SCALE GENOMIC DNA]</scope>
    <source>
        <strain evidence="10 11">10F1D-1</strain>
    </source>
</reference>
<feature type="transmembrane region" description="Helical" evidence="8">
    <location>
        <begin position="53"/>
        <end position="73"/>
    </location>
</feature>
<evidence type="ECO:0000256" key="7">
    <source>
        <dbReference type="ARBA" id="ARBA00023315"/>
    </source>
</evidence>
<keyword evidence="4 8" id="KW-0812">Transmembrane</keyword>
<sequence>MLGGRIPLLASVLLAAAGGLLLRAAFPGPAVWVLAFPAIAIALVALRGRRLGAALLVGLVFGAAFWFPHIGWASRFLGVLPWAALATLMSLWMGAGAMLITLAYRWLPRVVPGRVGRLVLLPAVVAGLWILREGVSSIWPYGGFSWGRVAFSQSDSPFQSLFSWLGSSGLSFLMVLLVAAAIEIVLDPAGRRALRGAVVTAVALAVLIVPTFPTTPDGTLRVGAVQGDTKAGYFDPPENVGDNLLGQARATEPVFDQNVDVVVWPEGASDVDPLRNGWAARIWDLVSAEADAPIVGGTITHRGDEYFNTSLLWKDGEAADHYDKKHPVPFGEYIPDRAFWRPFAPDLIDLVQREYTPGTTDTVMDVGKAVAGFAICFDIVDDAIMRQSVDDGAQVILAQTNNADFGEDTDESVQQLAIAQVRALELGRSVVNISTVGTSAVVLPDGTVTHRLPTYEPGVIVDDVPLRTGTTPAVAVGLQLEWFLALGGLLLLAASGIRSRLDRRARL</sequence>
<keyword evidence="6 8" id="KW-0472">Membrane</keyword>
<feature type="transmembrane region" description="Helical" evidence="8">
    <location>
        <begin position="482"/>
        <end position="501"/>
    </location>
</feature>
<evidence type="ECO:0000256" key="1">
    <source>
        <dbReference type="ARBA" id="ARBA00004651"/>
    </source>
</evidence>
<proteinExistence type="inferred from homology"/>
<dbReference type="InterPro" id="IPR036526">
    <property type="entry name" value="C-N_Hydrolase_sf"/>
</dbReference>
<feature type="transmembrane region" description="Helical" evidence="8">
    <location>
        <begin position="193"/>
        <end position="212"/>
    </location>
</feature>
<keyword evidence="10" id="KW-0449">Lipoprotein</keyword>
<dbReference type="SUPFAM" id="SSF56317">
    <property type="entry name" value="Carbon-nitrogen hydrolase"/>
    <property type="match status" value="1"/>
</dbReference>
<dbReference type="InterPro" id="IPR003010">
    <property type="entry name" value="C-N_Hydrolase"/>
</dbReference>
<dbReference type="AlphaFoldDB" id="A0A506Y3W5"/>
<evidence type="ECO:0000256" key="3">
    <source>
        <dbReference type="ARBA" id="ARBA00022679"/>
    </source>
</evidence>
<dbReference type="GO" id="GO:0042158">
    <property type="term" value="P:lipoprotein biosynthetic process"/>
    <property type="evidence" value="ECO:0007669"/>
    <property type="project" value="UniProtKB-UniRule"/>
</dbReference>
<organism evidence="10 11">
    <name type="scientific">Schumannella soli</name>
    <dbReference type="NCBI Taxonomy" id="2590779"/>
    <lineage>
        <taxon>Bacteria</taxon>
        <taxon>Bacillati</taxon>
        <taxon>Actinomycetota</taxon>
        <taxon>Actinomycetes</taxon>
        <taxon>Micrococcales</taxon>
        <taxon>Microbacteriaceae</taxon>
        <taxon>Schumannella</taxon>
    </lineage>
</organism>
<evidence type="ECO:0000256" key="6">
    <source>
        <dbReference type="ARBA" id="ARBA00023136"/>
    </source>
</evidence>
<evidence type="ECO:0000256" key="8">
    <source>
        <dbReference type="HAMAP-Rule" id="MF_01148"/>
    </source>
</evidence>
<keyword evidence="2 8" id="KW-1003">Cell membrane</keyword>
<comment type="catalytic activity">
    <reaction evidence="8">
        <text>N-terminal S-1,2-diacyl-sn-glyceryl-L-cysteinyl-[lipoprotein] + a glycerophospholipid = N-acyl-S-1,2-diacyl-sn-glyceryl-L-cysteinyl-[lipoprotein] + a 2-acyl-sn-glycero-3-phospholipid + H(+)</text>
        <dbReference type="Rhea" id="RHEA:48228"/>
        <dbReference type="Rhea" id="RHEA-COMP:14681"/>
        <dbReference type="Rhea" id="RHEA-COMP:14684"/>
        <dbReference type="ChEBI" id="CHEBI:15378"/>
        <dbReference type="ChEBI" id="CHEBI:136912"/>
        <dbReference type="ChEBI" id="CHEBI:140656"/>
        <dbReference type="ChEBI" id="CHEBI:140657"/>
        <dbReference type="ChEBI" id="CHEBI:140660"/>
        <dbReference type="EC" id="2.3.1.269"/>
    </reaction>
</comment>
<keyword evidence="5 8" id="KW-1133">Transmembrane helix</keyword>
<dbReference type="Pfam" id="PF20154">
    <property type="entry name" value="LNT_N"/>
    <property type="match status" value="1"/>
</dbReference>
<protein>
    <recommendedName>
        <fullName evidence="8">Apolipoprotein N-acyltransferase</fullName>
        <shortName evidence="8">ALP N-acyltransferase</shortName>
        <ecNumber evidence="8">2.3.1.269</ecNumber>
    </recommendedName>
</protein>
<accession>A0A506Y3W5</accession>
<feature type="domain" description="CN hydrolase" evidence="9">
    <location>
        <begin position="220"/>
        <end position="466"/>
    </location>
</feature>
<evidence type="ECO:0000256" key="5">
    <source>
        <dbReference type="ARBA" id="ARBA00022989"/>
    </source>
</evidence>
<feature type="transmembrane region" description="Helical" evidence="8">
    <location>
        <begin position="29"/>
        <end position="46"/>
    </location>
</feature>
<keyword evidence="7 8" id="KW-0012">Acyltransferase</keyword>
<evidence type="ECO:0000256" key="4">
    <source>
        <dbReference type="ARBA" id="ARBA00022692"/>
    </source>
</evidence>
<dbReference type="Pfam" id="PF00795">
    <property type="entry name" value="CN_hydrolase"/>
    <property type="match status" value="1"/>
</dbReference>
<gene>
    <name evidence="8 10" type="primary">lnt</name>
    <name evidence="10" type="ORF">FJ657_10490</name>
</gene>
<dbReference type="PANTHER" id="PTHR38686:SF1">
    <property type="entry name" value="APOLIPOPROTEIN N-ACYLTRANSFERASE"/>
    <property type="match status" value="1"/>
</dbReference>
<evidence type="ECO:0000259" key="9">
    <source>
        <dbReference type="PROSITE" id="PS50263"/>
    </source>
</evidence>
<dbReference type="EC" id="2.3.1.269" evidence="8"/>
<feature type="transmembrane region" description="Helical" evidence="8">
    <location>
        <begin position="119"/>
        <end position="141"/>
    </location>
</feature>
<dbReference type="UniPathway" id="UPA00666"/>
<evidence type="ECO:0000313" key="10">
    <source>
        <dbReference type="EMBL" id="TPW76642.1"/>
    </source>
</evidence>
<dbReference type="GO" id="GO:0005886">
    <property type="term" value="C:plasma membrane"/>
    <property type="evidence" value="ECO:0007669"/>
    <property type="project" value="UniProtKB-SubCell"/>
</dbReference>
<dbReference type="HAMAP" id="MF_01148">
    <property type="entry name" value="Lnt"/>
    <property type="match status" value="1"/>
</dbReference>
<comment type="function">
    <text evidence="8">Catalyzes the phospholipid dependent N-acylation of the N-terminal cysteine of apolipoprotein, the last step in lipoprotein maturation.</text>
</comment>
<dbReference type="Proteomes" id="UP000316252">
    <property type="component" value="Unassembled WGS sequence"/>
</dbReference>
<dbReference type="GO" id="GO:0016410">
    <property type="term" value="F:N-acyltransferase activity"/>
    <property type="evidence" value="ECO:0007669"/>
    <property type="project" value="UniProtKB-UniRule"/>
</dbReference>
<comment type="caution">
    <text evidence="10">The sequence shown here is derived from an EMBL/GenBank/DDBJ whole genome shotgun (WGS) entry which is preliminary data.</text>
</comment>
<dbReference type="PROSITE" id="PS50263">
    <property type="entry name" value="CN_HYDROLASE"/>
    <property type="match status" value="1"/>
</dbReference>
<feature type="transmembrane region" description="Helical" evidence="8">
    <location>
        <begin position="79"/>
        <end position="107"/>
    </location>
</feature>